<comment type="catalytic activity">
    <reaction evidence="11 12">
        <text>ATP + H2O = ADP + phosphate + H(+)</text>
        <dbReference type="Rhea" id="RHEA:13065"/>
        <dbReference type="ChEBI" id="CHEBI:15377"/>
        <dbReference type="ChEBI" id="CHEBI:15378"/>
        <dbReference type="ChEBI" id="CHEBI:30616"/>
        <dbReference type="ChEBI" id="CHEBI:43474"/>
        <dbReference type="ChEBI" id="CHEBI:456216"/>
        <dbReference type="EC" id="5.6.2.4"/>
    </reaction>
</comment>
<dbReference type="GO" id="GO:0016787">
    <property type="term" value="F:hydrolase activity"/>
    <property type="evidence" value="ECO:0007669"/>
    <property type="project" value="UniProtKB-KW"/>
</dbReference>
<protein>
    <recommendedName>
        <fullName evidence="12">Replication restart protein PriA</fullName>
    </recommendedName>
    <alternativeName>
        <fullName evidence="12">ATP-dependent DNA helicase PriA</fullName>
        <ecNumber evidence="12">5.6.2.4</ecNumber>
    </alternativeName>
    <alternativeName>
        <fullName evidence="12">DNA 3'-5' helicase PriA</fullName>
    </alternativeName>
</protein>
<keyword evidence="1 12" id="KW-0639">Primosome</keyword>
<reference evidence="15 17" key="2">
    <citation type="submission" date="2018-12" db="EMBL/GenBank/DDBJ databases">
        <title>Legionella sp,whole genome shotgun sequence.</title>
        <authorList>
            <person name="Wu H."/>
        </authorList>
    </citation>
    <scope>NUCLEOTIDE SEQUENCE [LARGE SCALE GENOMIC DNA]</scope>
    <source>
        <strain evidence="17">km489</strain>
        <strain evidence="15">Km489</strain>
    </source>
</reference>
<dbReference type="AlphaFoldDB" id="A0A317U740"/>
<evidence type="ECO:0000313" key="17">
    <source>
        <dbReference type="Proteomes" id="UP000287374"/>
    </source>
</evidence>
<comment type="function">
    <text evidence="12">Initiates the restart of stalled replication forks, which reloads the replicative helicase on sites other than the origin of replication. Recognizes and binds to abandoned replication forks and remodels them to uncover a helicase loading site. Promotes assembly of the primosome at these replication forks.</text>
</comment>
<dbReference type="Pfam" id="PF00271">
    <property type="entry name" value="Helicase_C"/>
    <property type="match status" value="1"/>
</dbReference>
<dbReference type="EMBL" id="RZGX01000008">
    <property type="protein sequence ID" value="RUR23372.1"/>
    <property type="molecule type" value="Genomic_DNA"/>
</dbReference>
<keyword evidence="5 12" id="KW-0378">Hydrolase</keyword>
<evidence type="ECO:0000313" key="15">
    <source>
        <dbReference type="EMBL" id="RUR23372.1"/>
    </source>
</evidence>
<dbReference type="GO" id="GO:0043138">
    <property type="term" value="F:3'-5' DNA helicase activity"/>
    <property type="evidence" value="ECO:0007669"/>
    <property type="project" value="UniProtKB-EC"/>
</dbReference>
<dbReference type="Proteomes" id="UP000247152">
    <property type="component" value="Unassembled WGS sequence"/>
</dbReference>
<keyword evidence="3 12" id="KW-0479">Metal-binding</keyword>
<keyword evidence="17" id="KW-1185">Reference proteome</keyword>
<dbReference type="CDD" id="cd17929">
    <property type="entry name" value="DEXHc_priA"/>
    <property type="match status" value="1"/>
</dbReference>
<proteinExistence type="inferred from homology"/>
<evidence type="ECO:0000256" key="11">
    <source>
        <dbReference type="ARBA" id="ARBA00048988"/>
    </source>
</evidence>
<comment type="subunit">
    <text evidence="12">Component of the replication restart primosome.</text>
</comment>
<dbReference type="GO" id="GO:1990077">
    <property type="term" value="C:primosome complex"/>
    <property type="evidence" value="ECO:0007669"/>
    <property type="project" value="UniProtKB-UniRule"/>
</dbReference>
<feature type="binding site" evidence="12">
    <location>
        <position position="518"/>
    </location>
    <ligand>
        <name>Zn(2+)</name>
        <dbReference type="ChEBI" id="CHEBI:29105"/>
        <label>1</label>
    </ligand>
</feature>
<dbReference type="Gene3D" id="3.40.1440.60">
    <property type="entry name" value="PriA, 3(prime) DNA-binding domain"/>
    <property type="match status" value="1"/>
</dbReference>
<comment type="caution">
    <text evidence="14">The sequence shown here is derived from an EMBL/GenBank/DDBJ whole genome shotgun (WGS) entry which is preliminary data.</text>
</comment>
<keyword evidence="10 12" id="KW-0413">Isomerase</keyword>
<feature type="binding site" evidence="12">
    <location>
        <position position="484"/>
    </location>
    <ligand>
        <name>Zn(2+)</name>
        <dbReference type="ChEBI" id="CHEBI:29105"/>
        <label>2</label>
    </ligand>
</feature>
<dbReference type="PANTHER" id="PTHR30580">
    <property type="entry name" value="PRIMOSOMAL PROTEIN N"/>
    <property type="match status" value="1"/>
</dbReference>
<dbReference type="InterPro" id="IPR042115">
    <property type="entry name" value="PriA_3primeBD_sf"/>
</dbReference>
<comment type="cofactor">
    <cofactor evidence="12">
        <name>Zn(2+)</name>
        <dbReference type="ChEBI" id="CHEBI:29105"/>
    </cofactor>
    <text evidence="12">Binds 2 zinc ions per subunit.</text>
</comment>
<dbReference type="FunFam" id="3.40.50.300:FF:000489">
    <property type="entry name" value="Primosome assembly protein PriA"/>
    <property type="match status" value="1"/>
</dbReference>
<feature type="binding site" evidence="12">
    <location>
        <position position="505"/>
    </location>
    <ligand>
        <name>Zn(2+)</name>
        <dbReference type="ChEBI" id="CHEBI:29105"/>
        <label>2</label>
    </ligand>
</feature>
<evidence type="ECO:0000256" key="6">
    <source>
        <dbReference type="ARBA" id="ARBA00022806"/>
    </source>
</evidence>
<evidence type="ECO:0000256" key="8">
    <source>
        <dbReference type="ARBA" id="ARBA00022840"/>
    </source>
</evidence>
<evidence type="ECO:0000256" key="9">
    <source>
        <dbReference type="ARBA" id="ARBA00023125"/>
    </source>
</evidence>
<comment type="similarity">
    <text evidence="12">Belongs to the helicase family. PriA subfamily.</text>
</comment>
<dbReference type="InterPro" id="IPR011545">
    <property type="entry name" value="DEAD/DEAH_box_helicase_dom"/>
</dbReference>
<feature type="binding site" evidence="12">
    <location>
        <position position="502"/>
    </location>
    <ligand>
        <name>Zn(2+)</name>
        <dbReference type="ChEBI" id="CHEBI:29105"/>
        <label>2</label>
    </ligand>
</feature>
<dbReference type="Pfam" id="PF18074">
    <property type="entry name" value="PriA_C"/>
    <property type="match status" value="1"/>
</dbReference>
<evidence type="ECO:0000259" key="13">
    <source>
        <dbReference type="PROSITE" id="PS51192"/>
    </source>
</evidence>
<dbReference type="InterPro" id="IPR014001">
    <property type="entry name" value="Helicase_ATP-bd"/>
</dbReference>
<dbReference type="GO" id="GO:0006270">
    <property type="term" value="P:DNA replication initiation"/>
    <property type="evidence" value="ECO:0007669"/>
    <property type="project" value="TreeGrafter"/>
</dbReference>
<organism evidence="14 16">
    <name type="scientific">Legionella qingyii</name>
    <dbReference type="NCBI Taxonomy" id="2184757"/>
    <lineage>
        <taxon>Bacteria</taxon>
        <taxon>Pseudomonadati</taxon>
        <taxon>Pseudomonadota</taxon>
        <taxon>Gammaproteobacteria</taxon>
        <taxon>Legionellales</taxon>
        <taxon>Legionellaceae</taxon>
        <taxon>Legionella</taxon>
    </lineage>
</organism>
<evidence type="ECO:0000256" key="3">
    <source>
        <dbReference type="ARBA" id="ARBA00022723"/>
    </source>
</evidence>
<dbReference type="SMART" id="SM00490">
    <property type="entry name" value="HELICc"/>
    <property type="match status" value="1"/>
</dbReference>
<evidence type="ECO:0000256" key="4">
    <source>
        <dbReference type="ARBA" id="ARBA00022741"/>
    </source>
</evidence>
<dbReference type="InterPro" id="IPR041222">
    <property type="entry name" value="PriA_3primeBD"/>
</dbReference>
<feature type="binding site" evidence="12">
    <location>
        <position position="515"/>
    </location>
    <ligand>
        <name>Zn(2+)</name>
        <dbReference type="ChEBI" id="CHEBI:29105"/>
        <label>1</label>
    </ligand>
</feature>
<dbReference type="OrthoDB" id="9759544at2"/>
<dbReference type="PANTHER" id="PTHR30580:SF0">
    <property type="entry name" value="PRIMOSOMAL PROTEIN N"/>
    <property type="match status" value="1"/>
</dbReference>
<keyword evidence="9 12" id="KW-0238">DNA-binding</keyword>
<dbReference type="EC" id="5.6.2.4" evidence="12"/>
<dbReference type="InterPro" id="IPR027417">
    <property type="entry name" value="P-loop_NTPase"/>
</dbReference>
<dbReference type="SMART" id="SM00487">
    <property type="entry name" value="DEXDc"/>
    <property type="match status" value="1"/>
</dbReference>
<dbReference type="GO" id="GO:0005524">
    <property type="term" value="F:ATP binding"/>
    <property type="evidence" value="ECO:0007669"/>
    <property type="project" value="UniProtKB-UniRule"/>
</dbReference>
<keyword evidence="7 12" id="KW-0862">Zinc</keyword>
<dbReference type="NCBIfam" id="NF004067">
    <property type="entry name" value="PRK05580.1-4"/>
    <property type="match status" value="1"/>
</dbReference>
<dbReference type="HAMAP" id="MF_00983">
    <property type="entry name" value="PriA"/>
    <property type="match status" value="1"/>
</dbReference>
<dbReference type="InterPro" id="IPR040498">
    <property type="entry name" value="PriA_CRR"/>
</dbReference>
<dbReference type="GO" id="GO:0006310">
    <property type="term" value="P:DNA recombination"/>
    <property type="evidence" value="ECO:0007669"/>
    <property type="project" value="InterPro"/>
</dbReference>
<dbReference type="InterPro" id="IPR041236">
    <property type="entry name" value="PriA_C"/>
</dbReference>
<evidence type="ECO:0000256" key="1">
    <source>
        <dbReference type="ARBA" id="ARBA00022515"/>
    </source>
</evidence>
<evidence type="ECO:0000256" key="12">
    <source>
        <dbReference type="HAMAP-Rule" id="MF_00983"/>
    </source>
</evidence>
<evidence type="ECO:0000313" key="14">
    <source>
        <dbReference type="EMBL" id="PWY56557.1"/>
    </source>
</evidence>
<name>A0A317U740_9GAMM</name>
<keyword evidence="4 12" id="KW-0547">Nucleotide-binding</keyword>
<feature type="domain" description="Helicase ATP-binding" evidence="13">
    <location>
        <begin position="250"/>
        <end position="416"/>
    </location>
</feature>
<sequence>MNKSEQDPSIDHPHSSMPTEVSLDMMEHHDDGEPTTQHIEQNGNTVYQVCIPHTHRDYFDYVGERLTPRIGTRVWVPFRKQIRLGLVVGKNKSSYDVASLKSISTIIDDQPLIDKAMLTLCSWIANYYQSPLSEVLPLAIPKKYRLGLPCQLPMSDFYQLALPLEEAKKLIPARARKQQELIEFLSTQKEPVAKYCLTEKGFNSTQLCSLLAAQVLSLSQQIILPEQANASPSSPLILNAEQAEAVAAIKEALHQYQCFLLQGVTGSGKTEVYLHVIAQVLEQQKQVLVLVPEIGLTPQLVTRFTSRFKQSVAVIHSSLNESERQIAWQLAKEGKVKIVIGTRAAIFTPMPDLGLIVIDEEHDASLKQMEGVRYSARDTALMRAHLMNIPIILGSATPSLESMYNVAQKKYTLLRLTHKALSTTPLHYQLIDLRSQTLQHGLATPTLHIIKEHLLKQNQVLVFINRRGFSPVLLCHQCGWMVDCRACDSHLTLHKQLGQMICHHCGLTQKTPERCHNCHSKELIPVGAGTQRIHEFLSTYFPNTEVVRIDRDAVRKKNSLDEHLDKIHTGEAQLIVGTQMLAKGHHFPRLSLVVVLDADAGLYNQDFRALEHLGQLLMQVSGRAGREELAGQVLIQTHLPNHPLLNLLIQQGYDPFADALLATRQKAQLPPFHYLAVIRAQGKVAGSVLKFLHAAKEHILTPSITVMGPAPAPMPRKANQYRMQLLLKSSSRKILKNSLTQLREWLTGNKLGNGVRWNVDVDPMDLS</sequence>
<comment type="catalytic activity">
    <reaction evidence="12">
        <text>Couples ATP hydrolysis with the unwinding of duplex DNA by translocating in the 3'-5' direction.</text>
        <dbReference type="EC" id="5.6.2.4"/>
    </reaction>
</comment>
<dbReference type="NCBIfam" id="TIGR00595">
    <property type="entry name" value="priA"/>
    <property type="match status" value="1"/>
</dbReference>
<dbReference type="Pfam" id="PF17764">
    <property type="entry name" value="PriA_3primeBD"/>
    <property type="match status" value="1"/>
</dbReference>
<dbReference type="Pfam" id="PF00270">
    <property type="entry name" value="DEAD"/>
    <property type="match status" value="1"/>
</dbReference>
<evidence type="ECO:0000256" key="10">
    <source>
        <dbReference type="ARBA" id="ARBA00023235"/>
    </source>
</evidence>
<dbReference type="Gene3D" id="3.40.50.300">
    <property type="entry name" value="P-loop containing nucleotide triphosphate hydrolases"/>
    <property type="match status" value="2"/>
</dbReference>
<evidence type="ECO:0000313" key="16">
    <source>
        <dbReference type="Proteomes" id="UP000247152"/>
    </source>
</evidence>
<dbReference type="InterPro" id="IPR005259">
    <property type="entry name" value="PriA"/>
</dbReference>
<dbReference type="GO" id="GO:0006269">
    <property type="term" value="P:DNA replication, synthesis of primer"/>
    <property type="evidence" value="ECO:0007669"/>
    <property type="project" value="UniProtKB-KW"/>
</dbReference>
<keyword evidence="6 12" id="KW-0347">Helicase</keyword>
<dbReference type="EMBL" id="QHJG01000007">
    <property type="protein sequence ID" value="PWY56557.1"/>
    <property type="molecule type" value="Genomic_DNA"/>
</dbReference>
<dbReference type="GO" id="GO:0008270">
    <property type="term" value="F:zinc ion binding"/>
    <property type="evidence" value="ECO:0007669"/>
    <property type="project" value="UniProtKB-UniRule"/>
</dbReference>
<evidence type="ECO:0000256" key="7">
    <source>
        <dbReference type="ARBA" id="ARBA00022833"/>
    </source>
</evidence>
<dbReference type="Proteomes" id="UP000287374">
    <property type="component" value="Unassembled WGS sequence"/>
</dbReference>
<dbReference type="PROSITE" id="PS51192">
    <property type="entry name" value="HELICASE_ATP_BIND_1"/>
    <property type="match status" value="1"/>
</dbReference>
<keyword evidence="8 12" id="KW-0067">ATP-binding</keyword>
<reference evidence="14 16" key="1">
    <citation type="submission" date="2018-05" db="EMBL/GenBank/DDBJ databases">
        <title>Legionella qingyii sp.nov., whole genome shotgun sequence.</title>
        <authorList>
            <person name="Wu H."/>
            <person name="Zhu Q."/>
            <person name="Hu C."/>
        </authorList>
    </citation>
    <scope>NUCLEOTIDE SEQUENCE [LARGE SCALE GENOMIC DNA]</scope>
    <source>
        <strain evidence="14 16">HEB18</strain>
    </source>
</reference>
<feature type="binding site" evidence="12">
    <location>
        <position position="487"/>
    </location>
    <ligand>
        <name>Zn(2+)</name>
        <dbReference type="ChEBI" id="CHEBI:29105"/>
        <label>2</label>
    </ligand>
</feature>
<evidence type="ECO:0000256" key="2">
    <source>
        <dbReference type="ARBA" id="ARBA00022705"/>
    </source>
</evidence>
<dbReference type="SUPFAM" id="SSF52540">
    <property type="entry name" value="P-loop containing nucleoside triphosphate hydrolases"/>
    <property type="match status" value="2"/>
</dbReference>
<dbReference type="GO" id="GO:0003677">
    <property type="term" value="F:DNA binding"/>
    <property type="evidence" value="ECO:0007669"/>
    <property type="project" value="UniProtKB-UniRule"/>
</dbReference>
<gene>
    <name evidence="12" type="primary">priA</name>
    <name evidence="14" type="ORF">DGG96_05380</name>
    <name evidence="15" type="ORF">ELY20_07115</name>
</gene>
<evidence type="ECO:0000256" key="5">
    <source>
        <dbReference type="ARBA" id="ARBA00022801"/>
    </source>
</evidence>
<dbReference type="Pfam" id="PF18319">
    <property type="entry name" value="Zn_ribbon_PriA"/>
    <property type="match status" value="1"/>
</dbReference>
<dbReference type="GO" id="GO:0006302">
    <property type="term" value="P:double-strand break repair"/>
    <property type="evidence" value="ECO:0007669"/>
    <property type="project" value="InterPro"/>
</dbReference>
<accession>A0A317U740</accession>
<keyword evidence="2 12" id="KW-0235">DNA replication</keyword>
<feature type="binding site" evidence="12">
    <location>
        <position position="478"/>
    </location>
    <ligand>
        <name>Zn(2+)</name>
        <dbReference type="ChEBI" id="CHEBI:29105"/>
        <label>1</label>
    </ligand>
</feature>
<feature type="binding site" evidence="12">
    <location>
        <position position="475"/>
    </location>
    <ligand>
        <name>Zn(2+)</name>
        <dbReference type="ChEBI" id="CHEBI:29105"/>
        <label>1</label>
    </ligand>
</feature>
<dbReference type="InterPro" id="IPR001650">
    <property type="entry name" value="Helicase_C-like"/>
</dbReference>